<feature type="domain" description="Ig-like" evidence="7">
    <location>
        <begin position="115"/>
        <end position="208"/>
    </location>
</feature>
<evidence type="ECO:0000256" key="1">
    <source>
        <dbReference type="ARBA" id="ARBA00022614"/>
    </source>
</evidence>
<dbReference type="InterPro" id="IPR001611">
    <property type="entry name" value="Leu-rich_rpt"/>
</dbReference>
<dbReference type="SUPFAM" id="SSF48726">
    <property type="entry name" value="Immunoglobulin"/>
    <property type="match status" value="1"/>
</dbReference>
<dbReference type="InterPro" id="IPR013783">
    <property type="entry name" value="Ig-like_fold"/>
</dbReference>
<feature type="non-terminal residue" evidence="8">
    <location>
        <position position="1"/>
    </location>
</feature>
<keyword evidence="9" id="KW-1185">Reference proteome</keyword>
<comment type="caution">
    <text evidence="8">The sequence shown here is derived from an EMBL/GenBank/DDBJ whole genome shotgun (WGS) entry which is preliminary data.</text>
</comment>
<dbReference type="SMART" id="SM00369">
    <property type="entry name" value="LRR_TYP"/>
    <property type="match status" value="8"/>
</dbReference>
<dbReference type="EMBL" id="CALNXK010000173">
    <property type="protein sequence ID" value="CAH3172451.1"/>
    <property type="molecule type" value="Genomic_DNA"/>
</dbReference>
<dbReference type="PROSITE" id="PS51450">
    <property type="entry name" value="LRR"/>
    <property type="match status" value="2"/>
</dbReference>
<evidence type="ECO:0000259" key="6">
    <source>
        <dbReference type="PROSITE" id="PS01180"/>
    </source>
</evidence>
<dbReference type="InterPro" id="IPR003591">
    <property type="entry name" value="Leu-rich_rpt_typical-subtyp"/>
</dbReference>
<proteinExistence type="predicted"/>
<dbReference type="InterPro" id="IPR036179">
    <property type="entry name" value="Ig-like_dom_sf"/>
</dbReference>
<protein>
    <recommendedName>
        <fullName evidence="10">Ig-like domain-containing protein</fullName>
    </recommendedName>
</protein>
<dbReference type="Pfam" id="PF13855">
    <property type="entry name" value="LRR_8"/>
    <property type="match status" value="2"/>
</dbReference>
<dbReference type="Gene3D" id="2.60.120.290">
    <property type="entry name" value="Spermadhesin, CUB domain"/>
    <property type="match status" value="1"/>
</dbReference>
<dbReference type="SUPFAM" id="SSF52058">
    <property type="entry name" value="L domain-like"/>
    <property type="match status" value="1"/>
</dbReference>
<dbReference type="InterPro" id="IPR000859">
    <property type="entry name" value="CUB_dom"/>
</dbReference>
<keyword evidence="3" id="KW-0677">Repeat</keyword>
<dbReference type="PANTHER" id="PTHR45842">
    <property type="entry name" value="SYNAPTIC ADHESION-LIKE MOLECULE SALM"/>
    <property type="match status" value="1"/>
</dbReference>
<evidence type="ECO:0000259" key="7">
    <source>
        <dbReference type="PROSITE" id="PS50835"/>
    </source>
</evidence>
<evidence type="ECO:0008006" key="10">
    <source>
        <dbReference type="Google" id="ProtNLM"/>
    </source>
</evidence>
<dbReference type="InterPro" id="IPR032675">
    <property type="entry name" value="LRR_dom_sf"/>
</dbReference>
<evidence type="ECO:0000256" key="2">
    <source>
        <dbReference type="ARBA" id="ARBA00022729"/>
    </source>
</evidence>
<dbReference type="InterPro" id="IPR035914">
    <property type="entry name" value="Sperma_CUB_dom_sf"/>
</dbReference>
<comment type="caution">
    <text evidence="5">Lacks conserved residue(s) required for the propagation of feature annotation.</text>
</comment>
<dbReference type="SMART" id="SM00365">
    <property type="entry name" value="LRR_SD22"/>
    <property type="match status" value="4"/>
</dbReference>
<feature type="domain" description="CUB" evidence="6">
    <location>
        <begin position="15"/>
        <end position="129"/>
    </location>
</feature>
<organism evidence="8 9">
    <name type="scientific">Porites lobata</name>
    <dbReference type="NCBI Taxonomy" id="104759"/>
    <lineage>
        <taxon>Eukaryota</taxon>
        <taxon>Metazoa</taxon>
        <taxon>Cnidaria</taxon>
        <taxon>Anthozoa</taxon>
        <taxon>Hexacorallia</taxon>
        <taxon>Scleractinia</taxon>
        <taxon>Fungiina</taxon>
        <taxon>Poritidae</taxon>
        <taxon>Porites</taxon>
    </lineage>
</organism>
<evidence type="ECO:0000256" key="3">
    <source>
        <dbReference type="ARBA" id="ARBA00022737"/>
    </source>
</evidence>
<dbReference type="PANTHER" id="PTHR45842:SF25">
    <property type="entry name" value="CARBOXYPEPTIDASE N SUBUNIT 2-LIKE"/>
    <property type="match status" value="1"/>
</dbReference>
<keyword evidence="4" id="KW-1015">Disulfide bond</keyword>
<dbReference type="PROSITE" id="PS01180">
    <property type="entry name" value="CUB"/>
    <property type="match status" value="1"/>
</dbReference>
<dbReference type="SMART" id="SM00042">
    <property type="entry name" value="CUB"/>
    <property type="match status" value="1"/>
</dbReference>
<accession>A0ABN8R0Z7</accession>
<gene>
    <name evidence="8" type="ORF">PLOB_00012951</name>
</gene>
<dbReference type="Pfam" id="PF13895">
    <property type="entry name" value="Ig_2"/>
    <property type="match status" value="1"/>
</dbReference>
<evidence type="ECO:0000313" key="8">
    <source>
        <dbReference type="EMBL" id="CAH3172451.1"/>
    </source>
</evidence>
<evidence type="ECO:0000256" key="4">
    <source>
        <dbReference type="ARBA" id="ARBA00023157"/>
    </source>
</evidence>
<dbReference type="SMART" id="SM00364">
    <property type="entry name" value="LRR_BAC"/>
    <property type="match status" value="6"/>
</dbReference>
<dbReference type="InterPro" id="IPR050467">
    <property type="entry name" value="LRFN"/>
</dbReference>
<evidence type="ECO:0000256" key="5">
    <source>
        <dbReference type="PROSITE-ProRule" id="PRU00059"/>
    </source>
</evidence>
<keyword evidence="1" id="KW-0433">Leucine-rich repeat</keyword>
<dbReference type="InterPro" id="IPR007110">
    <property type="entry name" value="Ig-like_dom"/>
</dbReference>
<dbReference type="PROSITE" id="PS50835">
    <property type="entry name" value="IG_LIKE"/>
    <property type="match status" value="1"/>
</dbReference>
<dbReference type="Gene3D" id="3.80.10.10">
    <property type="entry name" value="Ribonuclease Inhibitor"/>
    <property type="match status" value="2"/>
</dbReference>
<dbReference type="SUPFAM" id="SSF49854">
    <property type="entry name" value="Spermadhesin, CUB domain"/>
    <property type="match status" value="1"/>
</dbReference>
<sequence>LSFFSFITDTNLAPCEQKIEDVNGVIKTAKSGTISNCTWLITVPAGNNIFLKFTTLELEFKYKHYSWPTEKETELQVWDGHNESSASLGIYRGTKRAFSLQSSGRYLFIRLRVLPDTVLCNVQALFFASTVIEKPEIHFPGPAVRAMKDFWLKCSARGTPPIQITINQNGTQLVKGTGFAKVRIADEDEYRCTARNEAGTDSKEIIVSFPTNCNSECSGYGGYTGEEETRAVNGYRCSDSSSHNDIFRCAPTIATHIAIWSNEIRELPADSFKNMDSLQILYLGGNKIEDLPMGTFGALSNLQILNLGSNRLQRLPKDIFKNLSTLQQLNFSGNEIKELHNEIFMNLRSLLRLNLGSNTLKRLPKDIFKNLSTLQELDFSGNVLELHNETFMNLRSLLRLNLGSNRLKRLPKDIFKNLSTLRELNLERNEIEDLPVGTFGALSKLQILSLRSNRLQRLPKDIFKNLSTLQEL</sequence>
<dbReference type="CDD" id="cd00041">
    <property type="entry name" value="CUB"/>
    <property type="match status" value="1"/>
</dbReference>
<dbReference type="Gene3D" id="2.60.40.10">
    <property type="entry name" value="Immunoglobulins"/>
    <property type="match status" value="1"/>
</dbReference>
<dbReference type="Pfam" id="PF00431">
    <property type="entry name" value="CUB"/>
    <property type="match status" value="1"/>
</dbReference>
<evidence type="ECO:0000313" key="9">
    <source>
        <dbReference type="Proteomes" id="UP001159405"/>
    </source>
</evidence>
<reference evidence="8 9" key="1">
    <citation type="submission" date="2022-05" db="EMBL/GenBank/DDBJ databases">
        <authorList>
            <consortium name="Genoscope - CEA"/>
            <person name="William W."/>
        </authorList>
    </citation>
    <scope>NUCLEOTIDE SEQUENCE [LARGE SCALE GENOMIC DNA]</scope>
</reference>
<dbReference type="Proteomes" id="UP001159405">
    <property type="component" value="Unassembled WGS sequence"/>
</dbReference>
<name>A0ABN8R0Z7_9CNID</name>
<keyword evidence="2" id="KW-0732">Signal</keyword>